<organism evidence="2 3">
    <name type="scientific">Rhizopogon vinicolor AM-OR11-026</name>
    <dbReference type="NCBI Taxonomy" id="1314800"/>
    <lineage>
        <taxon>Eukaryota</taxon>
        <taxon>Fungi</taxon>
        <taxon>Dikarya</taxon>
        <taxon>Basidiomycota</taxon>
        <taxon>Agaricomycotina</taxon>
        <taxon>Agaricomycetes</taxon>
        <taxon>Agaricomycetidae</taxon>
        <taxon>Boletales</taxon>
        <taxon>Suillineae</taxon>
        <taxon>Rhizopogonaceae</taxon>
        <taxon>Rhizopogon</taxon>
    </lineage>
</organism>
<name>A0A1B7MRK6_9AGAM</name>
<dbReference type="OrthoDB" id="2631350at2759"/>
<dbReference type="AlphaFoldDB" id="A0A1B7MRK6"/>
<dbReference type="InParanoid" id="A0A1B7MRK6"/>
<dbReference type="InterPro" id="IPR032675">
    <property type="entry name" value="LRR_dom_sf"/>
</dbReference>
<keyword evidence="3" id="KW-1185">Reference proteome</keyword>
<evidence type="ECO:0000259" key="1">
    <source>
        <dbReference type="Pfam" id="PF12937"/>
    </source>
</evidence>
<dbReference type="Proteomes" id="UP000092154">
    <property type="component" value="Unassembled WGS sequence"/>
</dbReference>
<gene>
    <name evidence="2" type="ORF">K503DRAFT_380648</name>
</gene>
<sequence>MHRALFISEILVDIISAPSLPRQSLAALARTCKTLHEPAMDALWADMNGIEPLLGCVMRLHPMIYPAAKWRRPQLDGIEPLSEHEASHFLRHATRVRSLVIGTSCPFHLLTVLTVEACLFPRLLALDWRPYTSTGLHLFLSPTLRRCNLDHWVSFIRSDLTSIATRCHVLENLFFGNSGLDVTGYEQSLLSEIIRSYRRLKHLTCPSLDSAAWKHLSNLPTLVKVEISRGLDKIQLDRDNIDFAPFLNVTTLHFNIKSASDIITLIQRSEFPSLKKFAMYVTILPWAEAEQLFRALSRCKACHTLEDITISPHCPADERPYEPWTAIKQFLCIPQLRILSLTAHCPIYLDNDLLLEAMSSWPHIRYLELADQRSPISPPAITFCGLFAALRLCPHLRYLKTHMDAVNIDIIPTVDSFQHTSLQMLDVGSSYAADVDAVAYIILLKLPLVRRVCFNKNGGSDLGWEEVNWQLRIFDALGYERW</sequence>
<dbReference type="EMBL" id="KV448519">
    <property type="protein sequence ID" value="OAX35234.1"/>
    <property type="molecule type" value="Genomic_DNA"/>
</dbReference>
<accession>A0A1B7MRK6</accession>
<feature type="domain" description="F-box" evidence="1">
    <location>
        <begin position="8"/>
        <end position="46"/>
    </location>
</feature>
<dbReference type="Gene3D" id="3.80.10.10">
    <property type="entry name" value="Ribonuclease Inhibitor"/>
    <property type="match status" value="1"/>
</dbReference>
<dbReference type="Pfam" id="PF12937">
    <property type="entry name" value="F-box-like"/>
    <property type="match status" value="1"/>
</dbReference>
<evidence type="ECO:0000313" key="3">
    <source>
        <dbReference type="Proteomes" id="UP000092154"/>
    </source>
</evidence>
<dbReference type="InterPro" id="IPR001810">
    <property type="entry name" value="F-box_dom"/>
</dbReference>
<protein>
    <recommendedName>
        <fullName evidence="1">F-box domain-containing protein</fullName>
    </recommendedName>
</protein>
<proteinExistence type="predicted"/>
<evidence type="ECO:0000313" key="2">
    <source>
        <dbReference type="EMBL" id="OAX35234.1"/>
    </source>
</evidence>
<dbReference type="SUPFAM" id="SSF52047">
    <property type="entry name" value="RNI-like"/>
    <property type="match status" value="1"/>
</dbReference>
<reference evidence="2 3" key="1">
    <citation type="submission" date="2016-06" db="EMBL/GenBank/DDBJ databases">
        <title>Comparative genomics of the ectomycorrhizal sister species Rhizopogon vinicolor and Rhizopogon vesiculosus (Basidiomycota: Boletales) reveals a divergence of the mating type B locus.</title>
        <authorList>
            <consortium name="DOE Joint Genome Institute"/>
            <person name="Mujic A.B."/>
            <person name="Kuo A."/>
            <person name="Tritt A."/>
            <person name="Lipzen A."/>
            <person name="Chen C."/>
            <person name="Johnson J."/>
            <person name="Sharma A."/>
            <person name="Barry K."/>
            <person name="Grigoriev I.V."/>
            <person name="Spatafora J.W."/>
        </authorList>
    </citation>
    <scope>NUCLEOTIDE SEQUENCE [LARGE SCALE GENOMIC DNA]</scope>
    <source>
        <strain evidence="2 3">AM-OR11-026</strain>
    </source>
</reference>
<dbReference type="STRING" id="1314800.A0A1B7MRK6"/>